<evidence type="ECO:0000256" key="11">
    <source>
        <dbReference type="ARBA" id="ARBA00049091"/>
    </source>
</evidence>
<keyword evidence="4" id="KW-0049">Antioxidant</keyword>
<keyword evidence="14" id="KW-1185">Reference proteome</keyword>
<evidence type="ECO:0000256" key="3">
    <source>
        <dbReference type="ARBA" id="ARBA00022559"/>
    </source>
</evidence>
<gene>
    <name evidence="13" type="ORF">HNQ01_002349</name>
</gene>
<comment type="similarity">
    <text evidence="9">Belongs to the peroxiredoxin family. BCP/PrxQ subfamily.</text>
</comment>
<proteinExistence type="inferred from homology"/>
<accession>A0ABX2G2T2</accession>
<sequence length="218" mass="24391">MSLQQELDDFMAHVRTQVPAEVLAPVERFYAQDLQSAGRFPDVLQVGDLVPLFELPDAHGRPVRLADLLARGPVVLSFYRGAWCPFCNMELRSLQRVLPELQALGASLVAISPELPDHSLPLVEREGLSFPVLTDLGNTVARQFGIVFPLEGEVRRISLEVFQVDLPRFNGDASWDLPVPATFVIAPDRSIRLAFFDPEFRHRVEPQVVVQAVRDTQA</sequence>
<dbReference type="Pfam" id="PF00578">
    <property type="entry name" value="AhpC-TSA"/>
    <property type="match status" value="1"/>
</dbReference>
<comment type="catalytic activity">
    <reaction evidence="11">
        <text>a hydroperoxide + [thioredoxin]-dithiol = an alcohol + [thioredoxin]-disulfide + H2O</text>
        <dbReference type="Rhea" id="RHEA:62620"/>
        <dbReference type="Rhea" id="RHEA-COMP:10698"/>
        <dbReference type="Rhea" id="RHEA-COMP:10700"/>
        <dbReference type="ChEBI" id="CHEBI:15377"/>
        <dbReference type="ChEBI" id="CHEBI:29950"/>
        <dbReference type="ChEBI" id="CHEBI:30879"/>
        <dbReference type="ChEBI" id="CHEBI:35924"/>
        <dbReference type="ChEBI" id="CHEBI:50058"/>
        <dbReference type="EC" id="1.11.1.24"/>
    </reaction>
</comment>
<evidence type="ECO:0000256" key="9">
    <source>
        <dbReference type="ARBA" id="ARBA00038489"/>
    </source>
</evidence>
<dbReference type="CDD" id="cd02970">
    <property type="entry name" value="PRX_like2"/>
    <property type="match status" value="1"/>
</dbReference>
<evidence type="ECO:0000256" key="6">
    <source>
        <dbReference type="ARBA" id="ARBA00023157"/>
    </source>
</evidence>
<dbReference type="PANTHER" id="PTHR42801:SF7">
    <property type="entry name" value="SLL1159 PROTEIN"/>
    <property type="match status" value="1"/>
</dbReference>
<keyword evidence="3" id="KW-0575">Peroxidase</keyword>
<keyword evidence="5" id="KW-0560">Oxidoreductase</keyword>
<dbReference type="PROSITE" id="PS51352">
    <property type="entry name" value="THIOREDOXIN_2"/>
    <property type="match status" value="1"/>
</dbReference>
<evidence type="ECO:0000256" key="4">
    <source>
        <dbReference type="ARBA" id="ARBA00022862"/>
    </source>
</evidence>
<dbReference type="Gene3D" id="3.40.30.10">
    <property type="entry name" value="Glutaredoxin"/>
    <property type="match status" value="1"/>
</dbReference>
<evidence type="ECO:0000259" key="12">
    <source>
        <dbReference type="PROSITE" id="PS51352"/>
    </source>
</evidence>
<evidence type="ECO:0000313" key="14">
    <source>
        <dbReference type="Proteomes" id="UP001516061"/>
    </source>
</evidence>
<dbReference type="InterPro" id="IPR013766">
    <property type="entry name" value="Thioredoxin_domain"/>
</dbReference>
<evidence type="ECO:0000256" key="7">
    <source>
        <dbReference type="ARBA" id="ARBA00023284"/>
    </source>
</evidence>
<dbReference type="PANTHER" id="PTHR42801">
    <property type="entry name" value="THIOREDOXIN-DEPENDENT PEROXIDE REDUCTASE"/>
    <property type="match status" value="1"/>
</dbReference>
<evidence type="ECO:0000313" key="13">
    <source>
        <dbReference type="EMBL" id="NRT56606.1"/>
    </source>
</evidence>
<comment type="caution">
    <text evidence="13">The sequence shown here is derived from an EMBL/GenBank/DDBJ whole genome shotgun (WGS) entry which is preliminary data.</text>
</comment>
<keyword evidence="7" id="KW-0676">Redox-active center</keyword>
<name>A0ABX2G2T2_9BURK</name>
<evidence type="ECO:0000256" key="5">
    <source>
        <dbReference type="ARBA" id="ARBA00023002"/>
    </source>
</evidence>
<dbReference type="InterPro" id="IPR050924">
    <property type="entry name" value="Peroxiredoxin_BCP/PrxQ"/>
</dbReference>
<evidence type="ECO:0000256" key="2">
    <source>
        <dbReference type="ARBA" id="ARBA00013017"/>
    </source>
</evidence>
<dbReference type="RefSeq" id="WP_173805620.1">
    <property type="nucleotide sequence ID" value="NZ_JABSNM010000009.1"/>
</dbReference>
<dbReference type="InterPro" id="IPR000866">
    <property type="entry name" value="AhpC/TSA"/>
</dbReference>
<keyword evidence="6" id="KW-1015">Disulfide bond</keyword>
<evidence type="ECO:0000256" key="10">
    <source>
        <dbReference type="ARBA" id="ARBA00042639"/>
    </source>
</evidence>
<comment type="function">
    <text evidence="1">Thiol-specific peroxidase that catalyzes the reduction of hydrogen peroxide and organic hydroperoxides to water and alcohols, respectively. Plays a role in cell protection against oxidative stress by detoxifying peroxides and as sensor of hydrogen peroxide-mediated signaling events.</text>
</comment>
<evidence type="ECO:0000256" key="1">
    <source>
        <dbReference type="ARBA" id="ARBA00003330"/>
    </source>
</evidence>
<reference evidence="13 14" key="1">
    <citation type="submission" date="2020-05" db="EMBL/GenBank/DDBJ databases">
        <title>Genomic Encyclopedia of Type Strains, Phase IV (KMG-V): Genome sequencing to study the core and pangenomes of soil and plant-associated prokaryotes.</title>
        <authorList>
            <person name="Whitman W."/>
        </authorList>
    </citation>
    <scope>NUCLEOTIDE SEQUENCE [LARGE SCALE GENOMIC DNA]</scope>
    <source>
        <strain evidence="13 14">C29</strain>
    </source>
</reference>
<feature type="domain" description="Thioredoxin" evidence="12">
    <location>
        <begin position="44"/>
        <end position="218"/>
    </location>
</feature>
<dbReference type="InterPro" id="IPR036249">
    <property type="entry name" value="Thioredoxin-like_sf"/>
</dbReference>
<dbReference type="SUPFAM" id="SSF52833">
    <property type="entry name" value="Thioredoxin-like"/>
    <property type="match status" value="1"/>
</dbReference>
<protein>
    <recommendedName>
        <fullName evidence="2">thioredoxin-dependent peroxiredoxin</fullName>
        <ecNumber evidence="2">1.11.1.24</ecNumber>
    </recommendedName>
    <alternativeName>
        <fullName evidence="8">Thioredoxin peroxidase</fullName>
    </alternativeName>
    <alternativeName>
        <fullName evidence="10">Thioredoxin-dependent peroxiredoxin Bcp</fullName>
    </alternativeName>
</protein>
<dbReference type="EC" id="1.11.1.24" evidence="2"/>
<evidence type="ECO:0000256" key="8">
    <source>
        <dbReference type="ARBA" id="ARBA00032824"/>
    </source>
</evidence>
<dbReference type="Proteomes" id="UP001516061">
    <property type="component" value="Unassembled WGS sequence"/>
</dbReference>
<dbReference type="EMBL" id="JABSNM010000009">
    <property type="protein sequence ID" value="NRT56606.1"/>
    <property type="molecule type" value="Genomic_DNA"/>
</dbReference>
<organism evidence="13 14">
    <name type="scientific">Sphaerotilus uruguayifluvii</name>
    <dbReference type="NCBI Taxonomy" id="2735897"/>
    <lineage>
        <taxon>Bacteria</taxon>
        <taxon>Pseudomonadati</taxon>
        <taxon>Pseudomonadota</taxon>
        <taxon>Betaproteobacteria</taxon>
        <taxon>Burkholderiales</taxon>
        <taxon>Sphaerotilaceae</taxon>
        <taxon>Sphaerotilus</taxon>
    </lineage>
</organism>